<accession>A0ABR0BA84</accession>
<gene>
    <name evidence="2" type="ORF">OUZ56_033112</name>
</gene>
<sequence>MSGDDIERLLCAAEECRDESALMAIIDELERRSGEHAAPALLYACAYAWYLHPRRVAEDSIAKRVDELLKCVLVAAPGDYLSLLYLGHNLYDCGKYTEAKLFFASARDVAPKSYIGLKAYEMVVCCDFVMGGFEGNFAGSLQAFVEEASQESYAPEDVWPRELAGVLQRVQPRFPPNERQLAQVFELAERLDGIGSLNGWMGTLVRRLWRVAKVSASNLYDWGFETPAAIVIVDELSRKAAHLLEKRVSSQWFEAVKKANLWSRESLPADERARFRADLYLSDTNILRLKIALRATIAEFTPRWWEVDVIFGLSAVDIGVHDFKEFLKRLEALEIPKARRSRRVRRRPPNSVTEGNGEPVVTLDDASDADQ</sequence>
<dbReference type="Proteomes" id="UP001234178">
    <property type="component" value="Unassembled WGS sequence"/>
</dbReference>
<evidence type="ECO:0008006" key="4">
    <source>
        <dbReference type="Google" id="ProtNLM"/>
    </source>
</evidence>
<keyword evidence="3" id="KW-1185">Reference proteome</keyword>
<feature type="region of interest" description="Disordered" evidence="1">
    <location>
        <begin position="341"/>
        <end position="371"/>
    </location>
</feature>
<proteinExistence type="predicted"/>
<dbReference type="EMBL" id="JAOYFB010000044">
    <property type="protein sequence ID" value="KAK4045488.1"/>
    <property type="molecule type" value="Genomic_DNA"/>
</dbReference>
<reference evidence="2 3" key="1">
    <citation type="journal article" date="2023" name="Nucleic Acids Res.">
        <title>The hologenome of Daphnia magna reveals possible DNA methylation and microbiome-mediated evolution of the host genome.</title>
        <authorList>
            <person name="Chaturvedi A."/>
            <person name="Li X."/>
            <person name="Dhandapani V."/>
            <person name="Marshall H."/>
            <person name="Kissane S."/>
            <person name="Cuenca-Cambronero M."/>
            <person name="Asole G."/>
            <person name="Calvet F."/>
            <person name="Ruiz-Romero M."/>
            <person name="Marangio P."/>
            <person name="Guigo R."/>
            <person name="Rago D."/>
            <person name="Mirbahai L."/>
            <person name="Eastwood N."/>
            <person name="Colbourne J.K."/>
            <person name="Zhou J."/>
            <person name="Mallon E."/>
            <person name="Orsini L."/>
        </authorList>
    </citation>
    <scope>NUCLEOTIDE SEQUENCE [LARGE SCALE GENOMIC DNA]</scope>
    <source>
        <strain evidence="2">LRV0_1</strain>
    </source>
</reference>
<evidence type="ECO:0000256" key="1">
    <source>
        <dbReference type="SAM" id="MobiDB-lite"/>
    </source>
</evidence>
<organism evidence="2 3">
    <name type="scientific">Daphnia magna</name>
    <dbReference type="NCBI Taxonomy" id="35525"/>
    <lineage>
        <taxon>Eukaryota</taxon>
        <taxon>Metazoa</taxon>
        <taxon>Ecdysozoa</taxon>
        <taxon>Arthropoda</taxon>
        <taxon>Crustacea</taxon>
        <taxon>Branchiopoda</taxon>
        <taxon>Diplostraca</taxon>
        <taxon>Cladocera</taxon>
        <taxon>Anomopoda</taxon>
        <taxon>Daphniidae</taxon>
        <taxon>Daphnia</taxon>
    </lineage>
</organism>
<evidence type="ECO:0000313" key="2">
    <source>
        <dbReference type="EMBL" id="KAK4045488.1"/>
    </source>
</evidence>
<evidence type="ECO:0000313" key="3">
    <source>
        <dbReference type="Proteomes" id="UP001234178"/>
    </source>
</evidence>
<comment type="caution">
    <text evidence="2">The sequence shown here is derived from an EMBL/GenBank/DDBJ whole genome shotgun (WGS) entry which is preliminary data.</text>
</comment>
<name>A0ABR0BA84_9CRUS</name>
<protein>
    <recommendedName>
        <fullName evidence="4">Tetratricopeptide repeat protein</fullName>
    </recommendedName>
</protein>